<keyword evidence="2 5" id="KW-0812">Transmembrane</keyword>
<protein>
    <submittedName>
        <fullName evidence="6">Biotin transport system permease protein</fullName>
    </submittedName>
</protein>
<dbReference type="RefSeq" id="WP_310170328.1">
    <property type="nucleotide sequence ID" value="NZ_BAABHE010000002.1"/>
</dbReference>
<gene>
    <name evidence="6" type="ORF">J2S62_000232</name>
</gene>
<dbReference type="Pfam" id="PF02361">
    <property type="entry name" value="CbiQ"/>
    <property type="match status" value="1"/>
</dbReference>
<dbReference type="Proteomes" id="UP001183794">
    <property type="component" value="Unassembled WGS sequence"/>
</dbReference>
<dbReference type="CDD" id="cd16914">
    <property type="entry name" value="EcfT"/>
    <property type="match status" value="1"/>
</dbReference>
<comment type="caution">
    <text evidence="6">The sequence shown here is derived from an EMBL/GenBank/DDBJ whole genome shotgun (WGS) entry which is preliminary data.</text>
</comment>
<dbReference type="PANTHER" id="PTHR33514:SF13">
    <property type="entry name" value="PROTEIN ABCI12, CHLOROPLASTIC"/>
    <property type="match status" value="1"/>
</dbReference>
<accession>A0ABU2AXA3</accession>
<evidence type="ECO:0000313" key="7">
    <source>
        <dbReference type="Proteomes" id="UP001183794"/>
    </source>
</evidence>
<comment type="subcellular location">
    <subcellularLocation>
        <location evidence="1">Membrane</location>
        <topology evidence="1">Multi-pass membrane protein</topology>
    </subcellularLocation>
</comment>
<feature type="transmembrane region" description="Helical" evidence="5">
    <location>
        <begin position="65"/>
        <end position="82"/>
    </location>
</feature>
<keyword evidence="7" id="KW-1185">Reference proteome</keyword>
<name>A0ABU2AXA3_9MICC</name>
<reference evidence="6 7" key="1">
    <citation type="submission" date="2023-07" db="EMBL/GenBank/DDBJ databases">
        <title>Sequencing the genomes of 1000 actinobacteria strains.</title>
        <authorList>
            <person name="Klenk H.-P."/>
        </authorList>
    </citation>
    <scope>NUCLEOTIDE SEQUENCE [LARGE SCALE GENOMIC DNA]</scope>
    <source>
        <strain evidence="6 7">DSM 22966</strain>
    </source>
</reference>
<dbReference type="PANTHER" id="PTHR33514">
    <property type="entry name" value="PROTEIN ABCI12, CHLOROPLASTIC"/>
    <property type="match status" value="1"/>
</dbReference>
<feature type="transmembrane region" description="Helical" evidence="5">
    <location>
        <begin position="135"/>
        <end position="153"/>
    </location>
</feature>
<evidence type="ECO:0000256" key="5">
    <source>
        <dbReference type="SAM" id="Phobius"/>
    </source>
</evidence>
<organism evidence="6 7">
    <name type="scientific">Enteractinococcus fodinae</name>
    <dbReference type="NCBI Taxonomy" id="684663"/>
    <lineage>
        <taxon>Bacteria</taxon>
        <taxon>Bacillati</taxon>
        <taxon>Actinomycetota</taxon>
        <taxon>Actinomycetes</taxon>
        <taxon>Micrococcales</taxon>
        <taxon>Micrococcaceae</taxon>
    </lineage>
</organism>
<evidence type="ECO:0000256" key="3">
    <source>
        <dbReference type="ARBA" id="ARBA00022989"/>
    </source>
</evidence>
<dbReference type="InterPro" id="IPR003339">
    <property type="entry name" value="ABC/ECF_trnsptr_transmembrane"/>
</dbReference>
<evidence type="ECO:0000313" key="6">
    <source>
        <dbReference type="EMBL" id="MDR7345975.1"/>
    </source>
</evidence>
<dbReference type="EMBL" id="JAVDYJ010000001">
    <property type="protein sequence ID" value="MDR7345975.1"/>
    <property type="molecule type" value="Genomic_DNA"/>
</dbReference>
<evidence type="ECO:0000256" key="2">
    <source>
        <dbReference type="ARBA" id="ARBA00022692"/>
    </source>
</evidence>
<proteinExistence type="predicted"/>
<keyword evidence="3 5" id="KW-1133">Transmembrane helix</keyword>
<evidence type="ECO:0000256" key="1">
    <source>
        <dbReference type="ARBA" id="ARBA00004141"/>
    </source>
</evidence>
<sequence length="198" mass="21909">MLSLYYPADSFIHRTPTWLKLLCLAIGSIALFWLPNAYWSVAVVAVPVLGYLVARLPLRILGSDVLRMALLLVFLLITQLIFNEPEVAATVIARLTTIILAAQLFTRTTRIKHLIATVERLTTPLKPLGVNPYKVALAVALMLSALGQIVGFIRQVREAQRARGVRLAPWSWVVPVLVLSLKHADDVADALTVRGLDR</sequence>
<feature type="transmembrane region" description="Helical" evidence="5">
    <location>
        <begin position="40"/>
        <end position="58"/>
    </location>
</feature>
<keyword evidence="4 5" id="KW-0472">Membrane</keyword>
<evidence type="ECO:0000256" key="4">
    <source>
        <dbReference type="ARBA" id="ARBA00023136"/>
    </source>
</evidence>